<feature type="compositionally biased region" description="Low complexity" evidence="4">
    <location>
        <begin position="521"/>
        <end position="537"/>
    </location>
</feature>
<comment type="subcellular location">
    <subcellularLocation>
        <location evidence="1">Cytoplasm</location>
    </subcellularLocation>
</comment>
<feature type="region of interest" description="Disordered" evidence="4">
    <location>
        <begin position="348"/>
        <end position="409"/>
    </location>
</feature>
<gene>
    <name evidence="5" type="ORF">OTI717_LOCUS5796</name>
</gene>
<feature type="compositionally biased region" description="Polar residues" evidence="4">
    <location>
        <begin position="381"/>
        <end position="396"/>
    </location>
</feature>
<feature type="compositionally biased region" description="Polar residues" evidence="4">
    <location>
        <begin position="117"/>
        <end position="126"/>
    </location>
</feature>
<organism evidence="5 6">
    <name type="scientific">Rotaria sordida</name>
    <dbReference type="NCBI Taxonomy" id="392033"/>
    <lineage>
        <taxon>Eukaryota</taxon>
        <taxon>Metazoa</taxon>
        <taxon>Spiralia</taxon>
        <taxon>Gnathifera</taxon>
        <taxon>Rotifera</taxon>
        <taxon>Eurotatoria</taxon>
        <taxon>Bdelloidea</taxon>
        <taxon>Philodinida</taxon>
        <taxon>Philodinidae</taxon>
        <taxon>Rotaria</taxon>
    </lineage>
</organism>
<feature type="region of interest" description="Disordered" evidence="4">
    <location>
        <begin position="589"/>
        <end position="624"/>
    </location>
</feature>
<evidence type="ECO:0008006" key="7">
    <source>
        <dbReference type="Google" id="ProtNLM"/>
    </source>
</evidence>
<evidence type="ECO:0000256" key="3">
    <source>
        <dbReference type="ARBA" id="ARBA00022553"/>
    </source>
</evidence>
<evidence type="ECO:0000256" key="2">
    <source>
        <dbReference type="ARBA" id="ARBA00022490"/>
    </source>
</evidence>
<evidence type="ECO:0000313" key="5">
    <source>
        <dbReference type="EMBL" id="CAF3580787.1"/>
    </source>
</evidence>
<feature type="compositionally biased region" description="Polar residues" evidence="4">
    <location>
        <begin position="256"/>
        <end position="266"/>
    </location>
</feature>
<feature type="region of interest" description="Disordered" evidence="4">
    <location>
        <begin position="734"/>
        <end position="829"/>
    </location>
</feature>
<evidence type="ECO:0000256" key="4">
    <source>
        <dbReference type="SAM" id="MobiDB-lite"/>
    </source>
</evidence>
<name>A0A818LXM2_9BILA</name>
<feature type="region of interest" description="Disordered" evidence="4">
    <location>
        <begin position="248"/>
        <end position="273"/>
    </location>
</feature>
<reference evidence="5" key="1">
    <citation type="submission" date="2021-02" db="EMBL/GenBank/DDBJ databases">
        <authorList>
            <person name="Nowell W R."/>
        </authorList>
    </citation>
    <scope>NUCLEOTIDE SEQUENCE</scope>
</reference>
<feature type="compositionally biased region" description="Low complexity" evidence="4">
    <location>
        <begin position="354"/>
        <end position="380"/>
    </location>
</feature>
<dbReference type="EMBL" id="CAJOAX010000390">
    <property type="protein sequence ID" value="CAF3580787.1"/>
    <property type="molecule type" value="Genomic_DNA"/>
</dbReference>
<feature type="region of interest" description="Disordered" evidence="4">
    <location>
        <begin position="492"/>
        <end position="540"/>
    </location>
</feature>
<proteinExistence type="predicted"/>
<feature type="compositionally biased region" description="Polar residues" evidence="4">
    <location>
        <begin position="139"/>
        <end position="161"/>
    </location>
</feature>
<accession>A0A818LXM2</accession>
<feature type="compositionally biased region" description="Low complexity" evidence="4">
    <location>
        <begin position="398"/>
        <end position="409"/>
    </location>
</feature>
<evidence type="ECO:0000256" key="1">
    <source>
        <dbReference type="ARBA" id="ARBA00004496"/>
    </source>
</evidence>
<sequence length="829" mass="91890">MSVAAASGAVSTQQHRPTQEQIRLAQLIEDKKHDQPEVQEILRKVLDVVADSNQEDALVALFDCDYDFEKTVALLIEKGHEVASEWRTATNHKLTKKQQQQQKVAATKNGHGDLDENGQQRGNDSFTSRGKSRGGRTRLQQNGGDSQNITNQQNDNYTSQQRPRGTSTYRGRYRGNNRGGGYRGIDRNYQHVQDSNNDTSLPSDTNRRSRGAAAAAAAAVTVAPNQQQQQQDLWDVGNWNGETLIYSRTTKDDEQPLNSNDSTEVNNQEKSKPDFDPIEAARQIKNVIGIGQTPKSLVTEQLQKSKISGQTLNAKITPPPRIPQQPVIFSDHFDGGINKIDVQFGNLGEPFDETSTTTTTSSSTPFYPQSQSISSNKISQRTTEQSSHISPSTRPSEQLLINQSQPQQQQRILPTQIQQQPTIPIKQVVTPQYTVHQQQHPINAQNILLQSLLYHQQQPDSVTLDTSYDPTTFSLPSIDFNSPYFMAATMNQPQQQTQPRYLVSQPPPPLPQQTSSKNAQTPSISTPTSTTTTKKAPAIPPGMFPTVPPLNPAAYSTTYGVQQQTAGTNYSTPYDTEHLFTNTFMPLTNTQQAQSPSGTYGSVTPPVQQQNQQQQTNNVSDNKTMNYPPITENLMLLQQYQQYALQQSNSQQQGQQTATHSPAQLSYFLSHPPTGPSYSPGTSTIKIDLITVTNLSSVANTGDSNTSEIFIRFDTTLSKQKSVGPQIMYAQAATTMPQHQQAPKQQGQQYNQNNSSTGIGGNEAYYARGSSSSNKEGQYMYTAPTQPQHVQTQSAGQQQNVNKQQQQQQQQRTSSNVYNNQQGQQRPFQ</sequence>
<dbReference type="InterPro" id="IPR051833">
    <property type="entry name" value="TC-DDR_regulator"/>
</dbReference>
<dbReference type="Gene3D" id="1.10.8.10">
    <property type="entry name" value="DNA helicase RuvA subunit, C-terminal domain"/>
    <property type="match status" value="1"/>
</dbReference>
<dbReference type="GO" id="GO:0005737">
    <property type="term" value="C:cytoplasm"/>
    <property type="evidence" value="ECO:0007669"/>
    <property type="project" value="UniProtKB-SubCell"/>
</dbReference>
<dbReference type="GO" id="GO:0005634">
    <property type="term" value="C:nucleus"/>
    <property type="evidence" value="ECO:0007669"/>
    <property type="project" value="TreeGrafter"/>
</dbReference>
<feature type="compositionally biased region" description="Polar residues" evidence="4">
    <location>
        <begin position="783"/>
        <end position="796"/>
    </location>
</feature>
<feature type="compositionally biased region" description="Polar residues" evidence="4">
    <location>
        <begin position="589"/>
        <end position="602"/>
    </location>
</feature>
<dbReference type="PANTHER" id="PTHR16308">
    <property type="entry name" value="UBIQUITIN ASSOCIATED PROTEIN 2-LIKE/LINGERER"/>
    <property type="match status" value="1"/>
</dbReference>
<feature type="compositionally biased region" description="Polar residues" evidence="4">
    <location>
        <begin position="812"/>
        <end position="829"/>
    </location>
</feature>
<dbReference type="Proteomes" id="UP000663823">
    <property type="component" value="Unassembled WGS sequence"/>
</dbReference>
<feature type="compositionally biased region" description="Low complexity" evidence="4">
    <location>
        <begin position="738"/>
        <end position="754"/>
    </location>
</feature>
<keyword evidence="2" id="KW-0963">Cytoplasm</keyword>
<comment type="caution">
    <text evidence="5">The sequence shown here is derived from an EMBL/GenBank/DDBJ whole genome shotgun (WGS) entry which is preliminary data.</text>
</comment>
<feature type="compositionally biased region" description="Low complexity" evidence="4">
    <location>
        <begin position="797"/>
        <end position="811"/>
    </location>
</feature>
<evidence type="ECO:0000313" key="6">
    <source>
        <dbReference type="Proteomes" id="UP000663823"/>
    </source>
</evidence>
<feature type="compositionally biased region" description="Low complexity" evidence="4">
    <location>
        <begin position="603"/>
        <end position="619"/>
    </location>
</feature>
<keyword evidence="3" id="KW-0597">Phosphoprotein</keyword>
<dbReference type="AlphaFoldDB" id="A0A818LXM2"/>
<protein>
    <recommendedName>
        <fullName evidence="7">UBA domain-containing protein</fullName>
    </recommendedName>
</protein>
<feature type="region of interest" description="Disordered" evidence="4">
    <location>
        <begin position="90"/>
        <end position="214"/>
    </location>
</feature>
<dbReference type="InterPro" id="IPR009060">
    <property type="entry name" value="UBA-like_sf"/>
</dbReference>
<dbReference type="SUPFAM" id="SSF46934">
    <property type="entry name" value="UBA-like"/>
    <property type="match status" value="1"/>
</dbReference>
<feature type="compositionally biased region" description="Low complexity" evidence="4">
    <location>
        <begin position="162"/>
        <end position="176"/>
    </location>
</feature>
<feature type="compositionally biased region" description="Polar residues" evidence="4">
    <location>
        <begin position="190"/>
        <end position="204"/>
    </location>
</feature>
<dbReference type="PANTHER" id="PTHR16308:SF13">
    <property type="entry name" value="PROTEIN LINGERER"/>
    <property type="match status" value="1"/>
</dbReference>